<dbReference type="GO" id="GO:0032933">
    <property type="term" value="P:SREBP signaling pathway"/>
    <property type="evidence" value="ECO:0007669"/>
    <property type="project" value="TreeGrafter"/>
</dbReference>
<dbReference type="Gene3D" id="6.10.140.2220">
    <property type="match status" value="1"/>
</dbReference>
<evidence type="ECO:0000256" key="3">
    <source>
        <dbReference type="ARBA" id="ARBA00022692"/>
    </source>
</evidence>
<evidence type="ECO:0000256" key="2">
    <source>
        <dbReference type="ARBA" id="ARBA00008164"/>
    </source>
</evidence>
<keyword evidence="6" id="KW-1133">Transmembrane helix</keyword>
<dbReference type="AlphaFoldDB" id="A0AAD9RKB3"/>
<keyword evidence="8" id="KW-0325">Glycoprotein</keyword>
<evidence type="ECO:0000313" key="10">
    <source>
        <dbReference type="EMBL" id="KAK2580731.1"/>
    </source>
</evidence>
<evidence type="ECO:0000256" key="7">
    <source>
        <dbReference type="ARBA" id="ARBA00023136"/>
    </source>
</evidence>
<gene>
    <name evidence="10" type="ORF">KPH14_011359</name>
</gene>
<comment type="caution">
    <text evidence="10">The sequence shown here is derived from an EMBL/GenBank/DDBJ whole genome shotgun (WGS) entry which is preliminary data.</text>
</comment>
<dbReference type="InterPro" id="IPR033294">
    <property type="entry name" value="Erlin1/2"/>
</dbReference>
<evidence type="ECO:0000256" key="6">
    <source>
        <dbReference type="ARBA" id="ARBA00022989"/>
    </source>
</evidence>
<dbReference type="Gene3D" id="1.10.220.160">
    <property type="match status" value="1"/>
</dbReference>
<dbReference type="InterPro" id="IPR001214">
    <property type="entry name" value="SET_dom"/>
</dbReference>
<organism evidence="10 11">
    <name type="scientific">Odynerus spinipes</name>
    <dbReference type="NCBI Taxonomy" id="1348599"/>
    <lineage>
        <taxon>Eukaryota</taxon>
        <taxon>Metazoa</taxon>
        <taxon>Ecdysozoa</taxon>
        <taxon>Arthropoda</taxon>
        <taxon>Hexapoda</taxon>
        <taxon>Insecta</taxon>
        <taxon>Pterygota</taxon>
        <taxon>Neoptera</taxon>
        <taxon>Endopterygota</taxon>
        <taxon>Hymenoptera</taxon>
        <taxon>Apocrita</taxon>
        <taxon>Aculeata</taxon>
        <taxon>Vespoidea</taxon>
        <taxon>Vespidae</taxon>
        <taxon>Eumeninae</taxon>
        <taxon>Odynerus</taxon>
    </lineage>
</organism>
<dbReference type="PANTHER" id="PTHR15351">
    <property type="entry name" value="ERLIN (ER LIPID RAFT ASSOCIATED PROTEIN) HOMOLOG"/>
    <property type="match status" value="1"/>
</dbReference>
<accession>A0AAD9RKB3</accession>
<reference evidence="10" key="1">
    <citation type="submission" date="2021-08" db="EMBL/GenBank/DDBJ databases">
        <authorList>
            <person name="Misof B."/>
            <person name="Oliver O."/>
            <person name="Podsiadlowski L."/>
            <person name="Donath A."/>
            <person name="Peters R."/>
            <person name="Mayer C."/>
            <person name="Rust J."/>
            <person name="Gunkel S."/>
            <person name="Lesny P."/>
            <person name="Martin S."/>
            <person name="Oeyen J.P."/>
            <person name="Petersen M."/>
            <person name="Panagiotis P."/>
            <person name="Wilbrandt J."/>
            <person name="Tanja T."/>
        </authorList>
    </citation>
    <scope>NUCLEOTIDE SEQUENCE</scope>
    <source>
        <strain evidence="10">GBR_01_08_01A</strain>
        <tissue evidence="10">Thorax + abdomen</tissue>
    </source>
</reference>
<dbReference type="GO" id="GO:0008170">
    <property type="term" value="F:N-methyltransferase activity"/>
    <property type="evidence" value="ECO:0007669"/>
    <property type="project" value="UniProtKB-ARBA"/>
</dbReference>
<evidence type="ECO:0000256" key="5">
    <source>
        <dbReference type="ARBA" id="ARBA00022968"/>
    </source>
</evidence>
<keyword evidence="4" id="KW-0256">Endoplasmic reticulum</keyword>
<dbReference type="Pfam" id="PF01145">
    <property type="entry name" value="Band_7"/>
    <property type="match status" value="1"/>
</dbReference>
<dbReference type="CDD" id="cd03406">
    <property type="entry name" value="SPFH_like_u3"/>
    <property type="match status" value="1"/>
</dbReference>
<dbReference type="GO" id="GO:0015485">
    <property type="term" value="F:cholesterol binding"/>
    <property type="evidence" value="ECO:0007669"/>
    <property type="project" value="TreeGrafter"/>
</dbReference>
<name>A0AAD9RKB3_9HYME</name>
<dbReference type="SUPFAM" id="SSF82199">
    <property type="entry name" value="SET domain"/>
    <property type="match status" value="1"/>
</dbReference>
<dbReference type="Gene3D" id="3.30.479.30">
    <property type="entry name" value="Band 7 domain"/>
    <property type="match status" value="1"/>
</dbReference>
<proteinExistence type="inferred from homology"/>
<dbReference type="SUPFAM" id="SSF117892">
    <property type="entry name" value="Band 7/SPFH domain"/>
    <property type="match status" value="1"/>
</dbReference>
<dbReference type="GO" id="GO:0008757">
    <property type="term" value="F:S-adenosylmethionine-dependent methyltransferase activity"/>
    <property type="evidence" value="ECO:0007669"/>
    <property type="project" value="UniProtKB-ARBA"/>
</dbReference>
<evidence type="ECO:0000256" key="4">
    <source>
        <dbReference type="ARBA" id="ARBA00022824"/>
    </source>
</evidence>
<dbReference type="GO" id="GO:0031625">
    <property type="term" value="F:ubiquitin protein ligase binding"/>
    <property type="evidence" value="ECO:0007669"/>
    <property type="project" value="InterPro"/>
</dbReference>
<comment type="similarity">
    <text evidence="2">Belongs to the band 7/mec-2 family.</text>
</comment>
<keyword evidence="7" id="KW-0472">Membrane</keyword>
<dbReference type="InterPro" id="IPR036013">
    <property type="entry name" value="Band_7/SPFH_dom_sf"/>
</dbReference>
<comment type="subcellular location">
    <subcellularLocation>
        <location evidence="1">Endoplasmic reticulum membrane</location>
        <topology evidence="1">Single-pass type II membrane protein</topology>
    </subcellularLocation>
</comment>
<dbReference type="PANTHER" id="PTHR15351:SF3">
    <property type="entry name" value="ERLIN"/>
    <property type="match status" value="1"/>
</dbReference>
<dbReference type="SMART" id="SM00244">
    <property type="entry name" value="PHB"/>
    <property type="match status" value="1"/>
</dbReference>
<dbReference type="PROSITE" id="PS50280">
    <property type="entry name" value="SET"/>
    <property type="match status" value="1"/>
</dbReference>
<dbReference type="EMBL" id="JAIFRP010000047">
    <property type="protein sequence ID" value="KAK2580731.1"/>
    <property type="molecule type" value="Genomic_DNA"/>
</dbReference>
<dbReference type="InterPro" id="IPR046341">
    <property type="entry name" value="SET_dom_sf"/>
</dbReference>
<keyword evidence="5" id="KW-0735">Signal-anchor</keyword>
<evidence type="ECO:0000256" key="8">
    <source>
        <dbReference type="ARBA" id="ARBA00023180"/>
    </source>
</evidence>
<evidence type="ECO:0000313" key="11">
    <source>
        <dbReference type="Proteomes" id="UP001258017"/>
    </source>
</evidence>
<evidence type="ECO:0000259" key="9">
    <source>
        <dbReference type="PROSITE" id="PS50280"/>
    </source>
</evidence>
<dbReference type="InterPro" id="IPR001107">
    <property type="entry name" value="Band_7"/>
</dbReference>
<sequence length="905" mass="104032">MSVGENNKDVLVPTSKPRTYKLVHSEKLGRYLVAAKNFSAGEVILREKPIAVGPSAFGKDYLCFACLRLLLKVNEELQYVCSKCGVAPLCGLSCEKKGGHHTPEECQMFQDNENISRDNIKDLIGILLPLRLFILRDRDPDTWKKVDLMEAHLERRRGTPVWRDREVNVIKIFRELRLVTNDDDSTSDFLQRLCGILDVNTFELRSPGGLDGFFLRGLYSEASLIAHDCRSNTHITVDDNFHFTLYASMPIKENDVIYFNYTSSLLGTAERREHLREGKYFECECSVCKDPYELGSHLSSIRCPRCKQGYVGAQNPLKEKLYERDSRWQCDKCRKTYGGYLIRATLNITRTLIDECDESNVKDLESLVTKLSLSFHPNHFLLLALKQKLLAAYRKQVAFLNPPKKIIQKMLDLCKEVLNVLELIEPGISRLKGIMLYEMHLPLVLLANRAYAAREISAKEMSSQLREAGILLRRALAMLLLEPVGTPEGLLAKRALQELKMLNQNIADAEALQQPSEEPKSRSLNRYIRCVQNINNSILKPVNLTFFCDKYCDIVTINKKKKKVRYYFILHQITCFYTCLFKIYIYFRDIINRAKSVIFNFSLHRIEEGHVGVYFRGGALLPYVSNPGFHMMVPLLTTYRSVQVTLQTDEVKNVPCGTSGGVMIYFDRIEVVNILDANSVYTMVRNFTADYDRTLIFNKVHHELNQFCSVHTLHEVYIDLFDQIDENLKTALQRDLNDLAPGLSIQAVRVTKPKIPETIRKNYELMEAEKTKLLISTQHQKVVEKDAETDRKKAVIEAEKEAQVAKIQYSQKIMEKESLQRIAAIEDEMHVARQKSRSDAEFYQLKMQAEANKLLLSKEFLLLKKYEALAQNTKVYYGQDIPKMFMYGDCTNEHGLSSHISTKET</sequence>
<dbReference type="GO" id="GO:0005789">
    <property type="term" value="C:endoplasmic reticulum membrane"/>
    <property type="evidence" value="ECO:0007669"/>
    <property type="project" value="UniProtKB-SubCell"/>
</dbReference>
<keyword evidence="11" id="KW-1185">Reference proteome</keyword>
<dbReference type="Proteomes" id="UP001258017">
    <property type="component" value="Unassembled WGS sequence"/>
</dbReference>
<dbReference type="CDD" id="cd20071">
    <property type="entry name" value="SET_SMYD"/>
    <property type="match status" value="1"/>
</dbReference>
<protein>
    <recommendedName>
        <fullName evidence="9">SET domain-containing protein</fullName>
    </recommendedName>
</protein>
<evidence type="ECO:0000256" key="1">
    <source>
        <dbReference type="ARBA" id="ARBA00004648"/>
    </source>
</evidence>
<reference evidence="10" key="2">
    <citation type="journal article" date="2023" name="Commun. Biol.">
        <title>Intrasexual cuticular hydrocarbon dimorphism in a wasp sheds light on hydrocarbon biosynthesis genes in Hymenoptera.</title>
        <authorList>
            <person name="Moris V.C."/>
            <person name="Podsiadlowski L."/>
            <person name="Martin S."/>
            <person name="Oeyen J.P."/>
            <person name="Donath A."/>
            <person name="Petersen M."/>
            <person name="Wilbrandt J."/>
            <person name="Misof B."/>
            <person name="Liedtke D."/>
            <person name="Thamm M."/>
            <person name="Scheiner R."/>
            <person name="Schmitt T."/>
            <person name="Niehuis O."/>
        </authorList>
    </citation>
    <scope>NUCLEOTIDE SEQUENCE</scope>
    <source>
        <strain evidence="10">GBR_01_08_01A</strain>
    </source>
</reference>
<keyword evidence="3" id="KW-0812">Transmembrane</keyword>
<feature type="domain" description="SET" evidence="9">
    <location>
        <begin position="15"/>
        <end position="262"/>
    </location>
</feature>
<dbReference type="GO" id="GO:0008276">
    <property type="term" value="F:protein methyltransferase activity"/>
    <property type="evidence" value="ECO:0007669"/>
    <property type="project" value="UniProtKB-ARBA"/>
</dbReference>
<dbReference type="FunFam" id="3.30.479.30:FF:000009">
    <property type="entry name" value="Erlin-2 isoform 1"/>
    <property type="match status" value="1"/>
</dbReference>
<dbReference type="GO" id="GO:0032991">
    <property type="term" value="C:protein-containing complex"/>
    <property type="evidence" value="ECO:0007669"/>
    <property type="project" value="UniProtKB-ARBA"/>
</dbReference>
<dbReference type="Gene3D" id="2.170.270.10">
    <property type="entry name" value="SET domain"/>
    <property type="match status" value="1"/>
</dbReference>